<protein>
    <recommendedName>
        <fullName evidence="1">Reverse transcriptase domain-containing protein</fullName>
    </recommendedName>
</protein>
<sequence length="156" mass="18017">MVFVSRLLLEKCREQKCDASFAFTDPTKAFHTINRPLLWNVLQRYGCPHKLLAMLRQFHDGMQARVTLGGDQSNYFNVQVGVKQSCVLAPFFFNVFLVAMTLLSRYDLNSEDGIPTRYRHDGSLFNLRRLKSLTKTQSTTLFQLQYADDCETLAHE</sequence>
<proteinExistence type="predicted"/>
<dbReference type="EMBL" id="OX597818">
    <property type="protein sequence ID" value="CAI9723584.1"/>
    <property type="molecule type" value="Genomic_DNA"/>
</dbReference>
<reference evidence="2" key="1">
    <citation type="submission" date="2023-08" db="EMBL/GenBank/DDBJ databases">
        <authorList>
            <person name="Alioto T."/>
            <person name="Alioto T."/>
            <person name="Gomez Garrido J."/>
        </authorList>
    </citation>
    <scope>NUCLEOTIDE SEQUENCE</scope>
</reference>
<evidence type="ECO:0000259" key="1">
    <source>
        <dbReference type="Pfam" id="PF00078"/>
    </source>
</evidence>
<dbReference type="AlphaFoldDB" id="A0AA36AXI8"/>
<feature type="domain" description="Reverse transcriptase" evidence="1">
    <location>
        <begin position="11"/>
        <end position="100"/>
    </location>
</feature>
<dbReference type="InterPro" id="IPR000477">
    <property type="entry name" value="RT_dom"/>
</dbReference>
<accession>A0AA36AXI8</accession>
<gene>
    <name evidence="2" type="ORF">OCTVUL_1B018979</name>
</gene>
<dbReference type="PANTHER" id="PTHR47027:SF20">
    <property type="entry name" value="REVERSE TRANSCRIPTASE-LIKE PROTEIN WITH RNA-DIRECTED DNA POLYMERASE DOMAIN"/>
    <property type="match status" value="1"/>
</dbReference>
<keyword evidence="3" id="KW-1185">Reference proteome</keyword>
<evidence type="ECO:0000313" key="3">
    <source>
        <dbReference type="Proteomes" id="UP001162480"/>
    </source>
</evidence>
<organism evidence="2 3">
    <name type="scientific">Octopus vulgaris</name>
    <name type="common">Common octopus</name>
    <dbReference type="NCBI Taxonomy" id="6645"/>
    <lineage>
        <taxon>Eukaryota</taxon>
        <taxon>Metazoa</taxon>
        <taxon>Spiralia</taxon>
        <taxon>Lophotrochozoa</taxon>
        <taxon>Mollusca</taxon>
        <taxon>Cephalopoda</taxon>
        <taxon>Coleoidea</taxon>
        <taxon>Octopodiformes</taxon>
        <taxon>Octopoda</taxon>
        <taxon>Incirrata</taxon>
        <taxon>Octopodidae</taxon>
        <taxon>Octopus</taxon>
    </lineage>
</organism>
<dbReference type="Pfam" id="PF00078">
    <property type="entry name" value="RVT_1"/>
    <property type="match status" value="1"/>
</dbReference>
<evidence type="ECO:0000313" key="2">
    <source>
        <dbReference type="EMBL" id="CAI9723584.1"/>
    </source>
</evidence>
<name>A0AA36AXI8_OCTVU</name>
<dbReference type="PANTHER" id="PTHR47027">
    <property type="entry name" value="REVERSE TRANSCRIPTASE DOMAIN-CONTAINING PROTEIN"/>
    <property type="match status" value="1"/>
</dbReference>
<dbReference type="Proteomes" id="UP001162480">
    <property type="component" value="Chromosome 5"/>
</dbReference>